<dbReference type="AlphaFoldDB" id="A0A8J2SH60"/>
<feature type="compositionally biased region" description="Basic residues" evidence="1">
    <location>
        <begin position="78"/>
        <end position="87"/>
    </location>
</feature>
<dbReference type="EMBL" id="CAKKNE010000002">
    <property type="protein sequence ID" value="CAH0367724.1"/>
    <property type="molecule type" value="Genomic_DNA"/>
</dbReference>
<organism evidence="2 3">
    <name type="scientific">Pelagomonas calceolata</name>
    <dbReference type="NCBI Taxonomy" id="35677"/>
    <lineage>
        <taxon>Eukaryota</taxon>
        <taxon>Sar</taxon>
        <taxon>Stramenopiles</taxon>
        <taxon>Ochrophyta</taxon>
        <taxon>Pelagophyceae</taxon>
        <taxon>Pelagomonadales</taxon>
        <taxon>Pelagomonadaceae</taxon>
        <taxon>Pelagomonas</taxon>
    </lineage>
</organism>
<feature type="region of interest" description="Disordered" evidence="1">
    <location>
        <begin position="1"/>
        <end position="156"/>
    </location>
</feature>
<evidence type="ECO:0000313" key="2">
    <source>
        <dbReference type="EMBL" id="CAH0367724.1"/>
    </source>
</evidence>
<accession>A0A8J2SH60</accession>
<feature type="compositionally biased region" description="Basic residues" evidence="1">
    <location>
        <begin position="48"/>
        <end position="59"/>
    </location>
</feature>
<evidence type="ECO:0000256" key="1">
    <source>
        <dbReference type="SAM" id="MobiDB-lite"/>
    </source>
</evidence>
<feature type="compositionally biased region" description="Low complexity" evidence="1">
    <location>
        <begin position="116"/>
        <end position="126"/>
    </location>
</feature>
<protein>
    <submittedName>
        <fullName evidence="2">Uncharacterized protein</fullName>
    </submittedName>
</protein>
<proteinExistence type="predicted"/>
<sequence>VAPRREGPVARARASSKLRAAAERWPHAIAAPHVGRAAPPSCVEARRGRGRRSASRRSSRSGTGVVETSRRRGEVASRHRRAARRTRGASEFAPPRRGGLTPSPRRTSDARRLRAASRPVAAVAVAPRREGPVARARASPRLRDPAEPWGHASTHRTSATAALRVLLTHPRRIVSVQMASKSKNKPPTSL</sequence>
<feature type="non-terminal residue" evidence="2">
    <location>
        <position position="190"/>
    </location>
</feature>
<name>A0A8J2SH60_9STRA</name>
<dbReference type="Proteomes" id="UP000789595">
    <property type="component" value="Unassembled WGS sequence"/>
</dbReference>
<reference evidence="2" key="1">
    <citation type="submission" date="2021-11" db="EMBL/GenBank/DDBJ databases">
        <authorList>
            <consortium name="Genoscope - CEA"/>
            <person name="William W."/>
        </authorList>
    </citation>
    <scope>NUCLEOTIDE SEQUENCE</scope>
</reference>
<comment type="caution">
    <text evidence="2">The sequence shown here is derived from an EMBL/GenBank/DDBJ whole genome shotgun (WGS) entry which is preliminary data.</text>
</comment>
<feature type="compositionally biased region" description="Low complexity" evidence="1">
    <location>
        <begin position="10"/>
        <end position="19"/>
    </location>
</feature>
<evidence type="ECO:0000313" key="3">
    <source>
        <dbReference type="Proteomes" id="UP000789595"/>
    </source>
</evidence>
<feature type="compositionally biased region" description="Basic and acidic residues" evidence="1">
    <location>
        <begin position="68"/>
        <end position="77"/>
    </location>
</feature>
<gene>
    <name evidence="2" type="ORF">PECAL_2P07590</name>
</gene>
<keyword evidence="3" id="KW-1185">Reference proteome</keyword>